<dbReference type="GO" id="GO:0006749">
    <property type="term" value="P:glutathione metabolic process"/>
    <property type="evidence" value="ECO:0007669"/>
    <property type="project" value="TreeGrafter"/>
</dbReference>
<dbReference type="GO" id="GO:0017168">
    <property type="term" value="F:5-oxoprolinase (ATP-hydrolyzing) activity"/>
    <property type="evidence" value="ECO:0007669"/>
    <property type="project" value="TreeGrafter"/>
</dbReference>
<organism evidence="2 3">
    <name type="scientific">Sneathiella litorea</name>
    <dbReference type="NCBI Taxonomy" id="2606216"/>
    <lineage>
        <taxon>Bacteria</taxon>
        <taxon>Pseudomonadati</taxon>
        <taxon>Pseudomonadota</taxon>
        <taxon>Alphaproteobacteria</taxon>
        <taxon>Sneathiellales</taxon>
        <taxon>Sneathiellaceae</taxon>
        <taxon>Sneathiella</taxon>
    </lineage>
</organism>
<evidence type="ECO:0000313" key="3">
    <source>
        <dbReference type="Proteomes" id="UP000476030"/>
    </source>
</evidence>
<dbReference type="InterPro" id="IPR045079">
    <property type="entry name" value="Oxoprolinase-like"/>
</dbReference>
<proteinExistence type="predicted"/>
<evidence type="ECO:0000313" key="2">
    <source>
        <dbReference type="EMBL" id="MZR31484.1"/>
    </source>
</evidence>
<dbReference type="GO" id="GO:0005829">
    <property type="term" value="C:cytosol"/>
    <property type="evidence" value="ECO:0007669"/>
    <property type="project" value="TreeGrafter"/>
</dbReference>
<keyword evidence="3" id="KW-1185">Reference proteome</keyword>
<comment type="caution">
    <text evidence="2">The sequence shown here is derived from an EMBL/GenBank/DDBJ whole genome shotgun (WGS) entry which is preliminary data.</text>
</comment>
<evidence type="ECO:0000259" key="1">
    <source>
        <dbReference type="Pfam" id="PF02538"/>
    </source>
</evidence>
<dbReference type="RefSeq" id="WP_161315986.1">
    <property type="nucleotide sequence ID" value="NZ_WTUW01000002.1"/>
</dbReference>
<sequence length="578" mass="61776">MTSPIDPITFEVIQNGLSSIADEMALVIMRSAYSPVVRDSMDYSTALCDANGEVVAQGLTLAVQLGSFPDIMSLIVKEHGSTIMPGDVFIANDPYGSGGQHLPDIYIIKPLFVGSTLAGYATTMAHHSDVGGIAPGSVAIHARDIHQEGLRLPILKLYAAGEVNETLFKIIERNTRSPIQVLGDLRAQISSCQAGERGLAELVEKHGLGTLNVYFRALHDFAEKRMREEIMSMPDGVYNNLDHIDGVGDDPIQLDIAVRLEIKGSEILIDFEGTSPQVAAAINCPIPMVHSAAYCAIRCLAKGDIPNCEGYMRPISISAPKGSILNPLEPAACAARGVMGYRVFDAVMGALAQAMPESVIAGCEGGPILFSVGGSHEGRSFVLTEVMVGTWGARFGLDGEEGVSNPAANLSNQPIELIEAELPLRIQRYGLVPDSGGPGEYRGGLAFVREFEFLSDTAQFTVRSDRRRCPPYGVAGGETGSPSRNELIGRDGKARMIPTMPMQSFDQNSGDIVRTVSAGGGGYGKALQRSPMLVLEDVLDGKVTLEGARHDYGVVINDNEVDAKATLDLRSNMESLLQ</sequence>
<dbReference type="InterPro" id="IPR003692">
    <property type="entry name" value="Hydantoinase_B"/>
</dbReference>
<reference evidence="2 3" key="1">
    <citation type="submission" date="2019-12" db="EMBL/GenBank/DDBJ databases">
        <title>Snethiella sp. nov. sp. isolated from sea sand.</title>
        <authorList>
            <person name="Kim J."/>
            <person name="Jeong S.E."/>
            <person name="Jung H.S."/>
            <person name="Jeon C.O."/>
        </authorList>
    </citation>
    <scope>NUCLEOTIDE SEQUENCE [LARGE SCALE GENOMIC DNA]</scope>
    <source>
        <strain evidence="2 3">DP05</strain>
    </source>
</reference>
<protein>
    <submittedName>
        <fullName evidence="2">Hydantoinase B/oxoprolinase family protein</fullName>
    </submittedName>
</protein>
<dbReference type="PANTHER" id="PTHR11365">
    <property type="entry name" value="5-OXOPROLINASE RELATED"/>
    <property type="match status" value="1"/>
</dbReference>
<accession>A0A6L8WA45</accession>
<name>A0A6L8WA45_9PROT</name>
<feature type="domain" description="Hydantoinase B/oxoprolinase" evidence="1">
    <location>
        <begin position="6"/>
        <end position="525"/>
    </location>
</feature>
<dbReference type="Pfam" id="PF02538">
    <property type="entry name" value="Hydantoinase_B"/>
    <property type="match status" value="1"/>
</dbReference>
<dbReference type="PANTHER" id="PTHR11365:SF23">
    <property type="entry name" value="HYPOTHETICAL 5-OXOPROLINASE (EUROFUNG)-RELATED"/>
    <property type="match status" value="1"/>
</dbReference>
<dbReference type="Proteomes" id="UP000476030">
    <property type="component" value="Unassembled WGS sequence"/>
</dbReference>
<gene>
    <name evidence="2" type="ORF">GQE98_12660</name>
</gene>
<dbReference type="EMBL" id="WTUW01000002">
    <property type="protein sequence ID" value="MZR31484.1"/>
    <property type="molecule type" value="Genomic_DNA"/>
</dbReference>
<dbReference type="AlphaFoldDB" id="A0A6L8WA45"/>